<evidence type="ECO:0000313" key="2">
    <source>
        <dbReference type="Proteomes" id="UP001172386"/>
    </source>
</evidence>
<keyword evidence="2" id="KW-1185">Reference proteome</keyword>
<dbReference type="Proteomes" id="UP001172386">
    <property type="component" value="Unassembled WGS sequence"/>
</dbReference>
<comment type="caution">
    <text evidence="1">The sequence shown here is derived from an EMBL/GenBank/DDBJ whole genome shotgun (WGS) entry which is preliminary data.</text>
</comment>
<sequence length="190" mass="21012">MAFDPIGRIAAWITASAYVEPASQLNGGWEKWATTDITLYLLAQAYDVIPQAHSFTNTESSDIEVIQSAPGGGALAPRLHTDIIEMKCSGWPIGNDLVGFMQGIQDDAKKLYVNQLDGAILAGGATHTKWAIGIVRRRQNHSFIDLENDLTAAYPNYPNIVFQHPVGTNRQYQLRTQMSGEFFILWCNPT</sequence>
<proteinExistence type="predicted"/>
<evidence type="ECO:0000313" key="1">
    <source>
        <dbReference type="EMBL" id="KAJ9655179.1"/>
    </source>
</evidence>
<dbReference type="EMBL" id="JAPDRQ010000102">
    <property type="protein sequence ID" value="KAJ9655179.1"/>
    <property type="molecule type" value="Genomic_DNA"/>
</dbReference>
<accession>A0ACC3A4U6</accession>
<gene>
    <name evidence="1" type="ORF">H2198_005875</name>
</gene>
<organism evidence="1 2">
    <name type="scientific">Neophaeococcomyces mojaviensis</name>
    <dbReference type="NCBI Taxonomy" id="3383035"/>
    <lineage>
        <taxon>Eukaryota</taxon>
        <taxon>Fungi</taxon>
        <taxon>Dikarya</taxon>
        <taxon>Ascomycota</taxon>
        <taxon>Pezizomycotina</taxon>
        <taxon>Eurotiomycetes</taxon>
        <taxon>Chaetothyriomycetidae</taxon>
        <taxon>Chaetothyriales</taxon>
        <taxon>Chaetothyriales incertae sedis</taxon>
        <taxon>Neophaeococcomyces</taxon>
    </lineage>
</organism>
<name>A0ACC3A4U6_9EURO</name>
<protein>
    <submittedName>
        <fullName evidence="1">Uncharacterized protein</fullName>
    </submittedName>
</protein>
<reference evidence="1" key="1">
    <citation type="submission" date="2022-10" db="EMBL/GenBank/DDBJ databases">
        <title>Culturing micro-colonial fungi from biological soil crusts in the Mojave desert and describing Neophaeococcomyces mojavensis, and introducing the new genera and species Taxawa tesnikishii.</title>
        <authorList>
            <person name="Kurbessoian T."/>
            <person name="Stajich J.E."/>
        </authorList>
    </citation>
    <scope>NUCLEOTIDE SEQUENCE</scope>
    <source>
        <strain evidence="1">JES_112</strain>
    </source>
</reference>